<feature type="transmembrane region" description="Helical" evidence="2">
    <location>
        <begin position="27"/>
        <end position="46"/>
    </location>
</feature>
<dbReference type="OrthoDB" id="2151407at2"/>
<feature type="transmembrane region" description="Helical" evidence="2">
    <location>
        <begin position="192"/>
        <end position="214"/>
    </location>
</feature>
<proteinExistence type="predicted"/>
<feature type="transmembrane region" description="Helical" evidence="2">
    <location>
        <begin position="160"/>
        <end position="180"/>
    </location>
</feature>
<name>Q4JXI1_CORJK</name>
<evidence type="ECO:0000256" key="1">
    <source>
        <dbReference type="SAM" id="MobiDB-lite"/>
    </source>
</evidence>
<dbReference type="KEGG" id="cjk:jk0324"/>
<dbReference type="STRING" id="306537.jk0324"/>
<reference evidence="3 4" key="1">
    <citation type="journal article" date="2005" name="J. Bacteriol.">
        <title>Complete genome sequence and analysis of the multiresistant nosocomial pathogen Corynebacterium jeikeium K411, a lipid-requiring bacterium of the human skin flora.</title>
        <authorList>
            <person name="Tauch A."/>
            <person name="Kaiser O."/>
            <person name="Hain T."/>
            <person name="Goesmann A."/>
            <person name="Weisshaar B."/>
            <person name="Albersmeier A."/>
            <person name="Bekel T."/>
            <person name="Bischoff N."/>
            <person name="Brune I."/>
            <person name="Chakraborty T."/>
            <person name="Kalinowski J."/>
            <person name="Meyer F."/>
            <person name="Rupp O."/>
            <person name="Schneiker S."/>
            <person name="Viehoever P."/>
            <person name="Puehler A."/>
        </authorList>
    </citation>
    <scope>NUCLEOTIDE SEQUENCE [LARGE SCALE GENOMIC DNA]</scope>
    <source>
        <strain evidence="3 4">K411</strain>
    </source>
</reference>
<dbReference type="HOGENOM" id="CLU_045983_2_0_11"/>
<keyword evidence="4" id="KW-1185">Reference proteome</keyword>
<dbReference type="eggNOG" id="COG0842">
    <property type="taxonomic scope" value="Bacteria"/>
</dbReference>
<protein>
    <submittedName>
        <fullName evidence="3">Putative membrane protein</fullName>
    </submittedName>
</protein>
<feature type="transmembrane region" description="Helical" evidence="2">
    <location>
        <begin position="306"/>
        <end position="329"/>
    </location>
</feature>
<keyword evidence="2" id="KW-0812">Transmembrane</keyword>
<feature type="transmembrane region" description="Helical" evidence="2">
    <location>
        <begin position="220"/>
        <end position="240"/>
    </location>
</feature>
<dbReference type="Proteomes" id="UP000000545">
    <property type="component" value="Chromosome"/>
</dbReference>
<evidence type="ECO:0000313" key="3">
    <source>
        <dbReference type="EMBL" id="CAI36476.1"/>
    </source>
</evidence>
<dbReference type="EMBL" id="CR931997">
    <property type="protein sequence ID" value="CAI36476.1"/>
    <property type="molecule type" value="Genomic_DNA"/>
</dbReference>
<accession>Q4JXI1</accession>
<feature type="region of interest" description="Disordered" evidence="1">
    <location>
        <begin position="1"/>
        <end position="22"/>
    </location>
</feature>
<keyword evidence="2" id="KW-1133">Transmembrane helix</keyword>
<dbReference type="PATRIC" id="fig|306537.10.peg.336"/>
<keyword evidence="2" id="KW-0472">Membrane</keyword>
<gene>
    <name evidence="3" type="ordered locus">jk0324</name>
</gene>
<dbReference type="RefSeq" id="WP_011273036.1">
    <property type="nucleotide sequence ID" value="NC_007164.1"/>
</dbReference>
<evidence type="ECO:0000313" key="4">
    <source>
        <dbReference type="Proteomes" id="UP000000545"/>
    </source>
</evidence>
<sequence>MSNAVDAQKNPPTQAPPASERSGNGRLAAIVVALTGIITLMLLAFLTPSMNSGPEDLPLAVSGPAPAVQKVEGMLEQKQPGAFDVTAYDNPDEVKTKVLEREAIGGITIGKDGTVVTIASGAGSTFKQIMTGLADGMKQQGQKVTVEDVAPLPEGDPNGIGLNTLALPLAFGGMASAALLTFGLKGRRWGRVVGAAVFSILAGLVLGAIMQFGYDLFDGNYLELAGILALGIAGTSMFVLGMESLLGGAGLGIGAIITLFVSNPLSGIATGWQWLPSPWGWFGQYLPIGAAGTAVRSVAYFDGHGITHAVVVLFCWVALGVGMVALASWRKRRATK</sequence>
<organism evidence="3 4">
    <name type="scientific">Corynebacterium jeikeium (strain K411)</name>
    <dbReference type="NCBI Taxonomy" id="306537"/>
    <lineage>
        <taxon>Bacteria</taxon>
        <taxon>Bacillati</taxon>
        <taxon>Actinomycetota</taxon>
        <taxon>Actinomycetes</taxon>
        <taxon>Mycobacteriales</taxon>
        <taxon>Corynebacteriaceae</taxon>
        <taxon>Corynebacterium</taxon>
    </lineage>
</organism>
<feature type="transmembrane region" description="Helical" evidence="2">
    <location>
        <begin position="252"/>
        <end position="275"/>
    </location>
</feature>
<evidence type="ECO:0000256" key="2">
    <source>
        <dbReference type="SAM" id="Phobius"/>
    </source>
</evidence>
<dbReference type="AlphaFoldDB" id="Q4JXI1"/>